<dbReference type="OrthoDB" id="3946796at2759"/>
<feature type="compositionally biased region" description="Polar residues" evidence="1">
    <location>
        <begin position="339"/>
        <end position="352"/>
    </location>
</feature>
<feature type="region of interest" description="Disordered" evidence="1">
    <location>
        <begin position="548"/>
        <end position="620"/>
    </location>
</feature>
<feature type="region of interest" description="Disordered" evidence="1">
    <location>
        <begin position="298"/>
        <end position="451"/>
    </location>
</feature>
<feature type="compositionally biased region" description="Polar residues" evidence="1">
    <location>
        <begin position="489"/>
        <end position="528"/>
    </location>
</feature>
<feature type="compositionally biased region" description="Low complexity" evidence="1">
    <location>
        <begin position="548"/>
        <end position="571"/>
    </location>
</feature>
<accession>A0A9P4ILS4</accession>
<evidence type="ECO:0008006" key="4">
    <source>
        <dbReference type="Google" id="ProtNLM"/>
    </source>
</evidence>
<reference evidence="2" key="1">
    <citation type="journal article" date="2020" name="Stud. Mycol.">
        <title>101 Dothideomycetes genomes: a test case for predicting lifestyles and emergence of pathogens.</title>
        <authorList>
            <person name="Haridas S."/>
            <person name="Albert R."/>
            <person name="Binder M."/>
            <person name="Bloem J."/>
            <person name="Labutti K."/>
            <person name="Salamov A."/>
            <person name="Andreopoulos B."/>
            <person name="Baker S."/>
            <person name="Barry K."/>
            <person name="Bills G."/>
            <person name="Bluhm B."/>
            <person name="Cannon C."/>
            <person name="Castanera R."/>
            <person name="Culley D."/>
            <person name="Daum C."/>
            <person name="Ezra D."/>
            <person name="Gonzalez J."/>
            <person name="Henrissat B."/>
            <person name="Kuo A."/>
            <person name="Liang C."/>
            <person name="Lipzen A."/>
            <person name="Lutzoni F."/>
            <person name="Magnuson J."/>
            <person name="Mondo S."/>
            <person name="Nolan M."/>
            <person name="Ohm R."/>
            <person name="Pangilinan J."/>
            <person name="Park H.-J."/>
            <person name="Ramirez L."/>
            <person name="Alfaro M."/>
            <person name="Sun H."/>
            <person name="Tritt A."/>
            <person name="Yoshinaga Y."/>
            <person name="Zwiers L.-H."/>
            <person name="Turgeon B."/>
            <person name="Goodwin S."/>
            <person name="Spatafora J."/>
            <person name="Crous P."/>
            <person name="Grigoriev I."/>
        </authorList>
    </citation>
    <scope>NUCLEOTIDE SEQUENCE</scope>
    <source>
        <strain evidence="2">CBS 133067</strain>
    </source>
</reference>
<sequence>MRAEGILPDLIDSENVKLVDEAVNKPLPTTPTQEERSPLAEVDSNSVDGAVVDPESGALDRIDEAEEKDMGGKKGKSGKKKTQKTKKGGKNAAKTKEESVGDGGVALPQQGEVASDEAPQVAEADNTVEEPIKQQDPASGTIQDTRPSSPEAPITRSTRSQRAKQEDLTFPNLQELSMAPEPKVLKQEGLVPTTVQGGDASEDMSQGPQDPSHNDAHGTTAQSENQDDASGTNTPAKDWGSNTDTLTVEAGLSVVSSKTNTPAPLSSQGTPKPALRPEDSIDALDALEDALDQVGKSLQKLDVPLSPEKPKHKHEQDEERWQRLSKERAASMLLHEQFDTSARNRPTGQKLSTVLKARNAALSRITNGASKLTASSSNKPTSTLGRSASVRAAPSKPTSIAEKSSKPTAPSTKENDNKTTDYLASRRRPISLQFPTPPPPPKSNKVPTRPTFQLPGEAIAAKLKAAREERLKREEEEVQKRREFKARPNRNSMQPSMPVKQTASSRARQSLINGESISSSATGSNKENMSIKRATSVREANVTKRLSTAAMSAAAKRASVVATPSSSSSISNPKPRTGTDNTAKRASVIANTSKSRNASVGPTTSATATAPAAATTKATVTAADVVTQRAKAREIFNRDKVEKEQREKERREKEDAAKKARAEAAERGRQASREWAEKQKKLKKERATALAKLTGGPESGDPEKLRLPAL</sequence>
<feature type="region of interest" description="Disordered" evidence="1">
    <location>
        <begin position="22"/>
        <end position="282"/>
    </location>
</feature>
<feature type="compositionally biased region" description="Polar residues" evidence="1">
    <location>
        <begin position="589"/>
        <end position="602"/>
    </location>
</feature>
<feature type="compositionally biased region" description="Basic and acidic residues" evidence="1">
    <location>
        <begin position="701"/>
        <end position="710"/>
    </location>
</feature>
<evidence type="ECO:0000256" key="1">
    <source>
        <dbReference type="SAM" id="MobiDB-lite"/>
    </source>
</evidence>
<comment type="caution">
    <text evidence="2">The sequence shown here is derived from an EMBL/GenBank/DDBJ whole genome shotgun (WGS) entry which is preliminary data.</text>
</comment>
<dbReference type="Proteomes" id="UP000799772">
    <property type="component" value="Unassembled WGS sequence"/>
</dbReference>
<feature type="compositionally biased region" description="Basic and acidic residues" evidence="1">
    <location>
        <begin position="637"/>
        <end position="679"/>
    </location>
</feature>
<name>A0A9P4ILS4_9PEZI</name>
<feature type="compositionally biased region" description="Basic and acidic residues" evidence="1">
    <location>
        <begin position="58"/>
        <end position="72"/>
    </location>
</feature>
<protein>
    <recommendedName>
        <fullName evidence="4">Carboxylesterase family protein</fullName>
    </recommendedName>
</protein>
<feature type="region of interest" description="Disordered" evidence="1">
    <location>
        <begin position="637"/>
        <end position="710"/>
    </location>
</feature>
<feature type="region of interest" description="Disordered" evidence="1">
    <location>
        <begin position="465"/>
        <end position="536"/>
    </location>
</feature>
<organism evidence="2 3">
    <name type="scientific">Rhizodiscina lignyota</name>
    <dbReference type="NCBI Taxonomy" id="1504668"/>
    <lineage>
        <taxon>Eukaryota</taxon>
        <taxon>Fungi</taxon>
        <taxon>Dikarya</taxon>
        <taxon>Ascomycota</taxon>
        <taxon>Pezizomycotina</taxon>
        <taxon>Dothideomycetes</taxon>
        <taxon>Pleosporomycetidae</taxon>
        <taxon>Aulographales</taxon>
        <taxon>Rhizodiscinaceae</taxon>
        <taxon>Rhizodiscina</taxon>
    </lineage>
</organism>
<evidence type="ECO:0000313" key="3">
    <source>
        <dbReference type="Proteomes" id="UP000799772"/>
    </source>
</evidence>
<feature type="compositionally biased region" description="Basic residues" evidence="1">
    <location>
        <begin position="73"/>
        <end position="89"/>
    </location>
</feature>
<feature type="compositionally biased region" description="Basic and acidic residues" evidence="1">
    <location>
        <begin position="314"/>
        <end position="329"/>
    </location>
</feature>
<feature type="compositionally biased region" description="Low complexity" evidence="1">
    <location>
        <begin position="603"/>
        <end position="620"/>
    </location>
</feature>
<proteinExistence type="predicted"/>
<dbReference type="AlphaFoldDB" id="A0A9P4ILS4"/>
<feature type="compositionally biased region" description="Polar residues" evidence="1">
    <location>
        <begin position="572"/>
        <end position="581"/>
    </location>
</feature>
<gene>
    <name evidence="2" type="ORF">NA57DRAFT_74370</name>
</gene>
<dbReference type="EMBL" id="ML978124">
    <property type="protein sequence ID" value="KAF2100772.1"/>
    <property type="molecule type" value="Genomic_DNA"/>
</dbReference>
<feature type="compositionally biased region" description="Polar residues" evidence="1">
    <location>
        <begin position="364"/>
        <end position="386"/>
    </location>
</feature>
<feature type="compositionally biased region" description="Polar residues" evidence="1">
    <location>
        <begin position="254"/>
        <end position="270"/>
    </location>
</feature>
<feature type="compositionally biased region" description="Polar residues" evidence="1">
    <location>
        <begin position="203"/>
        <end position="246"/>
    </location>
</feature>
<feature type="compositionally biased region" description="Basic and acidic residues" evidence="1">
    <location>
        <begin position="465"/>
        <end position="481"/>
    </location>
</feature>
<evidence type="ECO:0000313" key="2">
    <source>
        <dbReference type="EMBL" id="KAF2100772.1"/>
    </source>
</evidence>
<keyword evidence="3" id="KW-1185">Reference proteome</keyword>
<feature type="compositionally biased region" description="Polar residues" evidence="1">
    <location>
        <begin position="396"/>
        <end position="412"/>
    </location>
</feature>
<feature type="compositionally biased region" description="Polar residues" evidence="1">
    <location>
        <begin position="136"/>
        <end position="148"/>
    </location>
</feature>